<evidence type="ECO:0000256" key="1">
    <source>
        <dbReference type="ARBA" id="ARBA00010088"/>
    </source>
</evidence>
<dbReference type="InterPro" id="IPR029058">
    <property type="entry name" value="AB_hydrolase_fold"/>
</dbReference>
<proteinExistence type="inferred from homology"/>
<dbReference type="EMBL" id="JAVRRT010000004">
    <property type="protein sequence ID" value="KAK5172727.1"/>
    <property type="molecule type" value="Genomic_DNA"/>
</dbReference>
<keyword evidence="2" id="KW-0378">Hydrolase</keyword>
<protein>
    <recommendedName>
        <fullName evidence="3">AB hydrolase-1 domain-containing protein</fullName>
    </recommendedName>
</protein>
<accession>A0AAV9PIW2</accession>
<dbReference type="PANTHER" id="PTHR43248">
    <property type="entry name" value="2-SUCCINYL-6-HYDROXY-2,4-CYCLOHEXADIENE-1-CARBOXYLATE SYNTHASE"/>
    <property type="match status" value="1"/>
</dbReference>
<dbReference type="InterPro" id="IPR000073">
    <property type="entry name" value="AB_hydrolase_1"/>
</dbReference>
<dbReference type="PANTHER" id="PTHR43248:SF2">
    <property type="entry name" value="PROLYL AMINOPEPTIDASE"/>
    <property type="match status" value="1"/>
</dbReference>
<comment type="similarity">
    <text evidence="1">Belongs to the peptidase S33 family.</text>
</comment>
<dbReference type="AlphaFoldDB" id="A0AAV9PIW2"/>
<dbReference type="InterPro" id="IPR051601">
    <property type="entry name" value="Serine_prot/Carboxylest_S33"/>
</dbReference>
<dbReference type="Pfam" id="PF00561">
    <property type="entry name" value="Abhydrolase_1"/>
    <property type="match status" value="1"/>
</dbReference>
<feature type="domain" description="AB hydrolase-1" evidence="3">
    <location>
        <begin position="84"/>
        <end position="244"/>
    </location>
</feature>
<dbReference type="SUPFAM" id="SSF53474">
    <property type="entry name" value="alpha/beta-Hydrolases"/>
    <property type="match status" value="1"/>
</dbReference>
<dbReference type="InterPro" id="IPR002410">
    <property type="entry name" value="Peptidase_S33"/>
</dbReference>
<dbReference type="GO" id="GO:0006508">
    <property type="term" value="P:proteolysis"/>
    <property type="evidence" value="ECO:0007669"/>
    <property type="project" value="InterPro"/>
</dbReference>
<dbReference type="PRINTS" id="PR00793">
    <property type="entry name" value="PROAMNOPTASE"/>
</dbReference>
<organism evidence="4 5">
    <name type="scientific">Saxophila tyrrhenica</name>
    <dbReference type="NCBI Taxonomy" id="1690608"/>
    <lineage>
        <taxon>Eukaryota</taxon>
        <taxon>Fungi</taxon>
        <taxon>Dikarya</taxon>
        <taxon>Ascomycota</taxon>
        <taxon>Pezizomycotina</taxon>
        <taxon>Dothideomycetes</taxon>
        <taxon>Dothideomycetidae</taxon>
        <taxon>Mycosphaerellales</taxon>
        <taxon>Extremaceae</taxon>
        <taxon>Saxophila</taxon>
    </lineage>
</organism>
<name>A0AAV9PIW2_9PEZI</name>
<evidence type="ECO:0000259" key="3">
    <source>
        <dbReference type="Pfam" id="PF00561"/>
    </source>
</evidence>
<sequence>MQKIAPAKIVSQKSYVVAGKDHLTSNRGEANTLQGRLKITEHFFDVPKDHANQNGSTIRVFARSVKKNETPIVPDNHKEKQQLPWMCYLQGGPGFRCQPPQNYSFTHPVLDKGYQLLFLDQRGTGMSSPITASTLQMRGTNDVQAKYLKLYRADSIVRDCEAIRQALTADYPAEKKKWSIMGQSFGGFCSLTYLSFYPEGLRESFLFGGLAPITAGPDEVYRRLYKKLIQRNEAYYNKYPEDITRVKTIHNYLKRFGDGKIKLPSEGNLTRRRFRMLGLMFGFHGGLDSVHDIVLRASYDIESFGHLTRGSLSAIDRAMPFDEAVIYAILHEPIYCQAVAPKWSAHRMIEEYPAFDLDKTDDSPIYFTGEMVYPWMFEDYSELRKLDDVAKRIANDSDWSELYNEEQLARNEVPVYAASYVEDMYVDFDLAMETARKVKGCKVFTTNVMFHDAIRSRMDEVVRQAFTLRDDVLD</sequence>
<evidence type="ECO:0000313" key="5">
    <source>
        <dbReference type="Proteomes" id="UP001337655"/>
    </source>
</evidence>
<gene>
    <name evidence="4" type="ORF">LTR77_002847</name>
</gene>
<dbReference type="Gene3D" id="3.40.50.1820">
    <property type="entry name" value="alpha/beta hydrolase"/>
    <property type="match status" value="1"/>
</dbReference>
<evidence type="ECO:0000256" key="2">
    <source>
        <dbReference type="ARBA" id="ARBA00022801"/>
    </source>
</evidence>
<dbReference type="GO" id="GO:0008233">
    <property type="term" value="F:peptidase activity"/>
    <property type="evidence" value="ECO:0007669"/>
    <property type="project" value="InterPro"/>
</dbReference>
<reference evidence="4 5" key="1">
    <citation type="submission" date="2023-08" db="EMBL/GenBank/DDBJ databases">
        <title>Black Yeasts Isolated from many extreme environments.</title>
        <authorList>
            <person name="Coleine C."/>
            <person name="Stajich J.E."/>
            <person name="Selbmann L."/>
        </authorList>
    </citation>
    <scope>NUCLEOTIDE SEQUENCE [LARGE SCALE GENOMIC DNA]</scope>
    <source>
        <strain evidence="4 5">CCFEE 5935</strain>
    </source>
</reference>
<evidence type="ECO:0000313" key="4">
    <source>
        <dbReference type="EMBL" id="KAK5172727.1"/>
    </source>
</evidence>
<dbReference type="GeneID" id="89924194"/>
<comment type="caution">
    <text evidence="4">The sequence shown here is derived from an EMBL/GenBank/DDBJ whole genome shotgun (WGS) entry which is preliminary data.</text>
</comment>
<dbReference type="Proteomes" id="UP001337655">
    <property type="component" value="Unassembled WGS sequence"/>
</dbReference>
<keyword evidence="5" id="KW-1185">Reference proteome</keyword>
<dbReference type="RefSeq" id="XP_064661445.1">
    <property type="nucleotide sequence ID" value="XM_064800106.1"/>
</dbReference>